<evidence type="ECO:0008006" key="3">
    <source>
        <dbReference type="Google" id="ProtNLM"/>
    </source>
</evidence>
<evidence type="ECO:0000313" key="2">
    <source>
        <dbReference type="Proteomes" id="UP000235739"/>
    </source>
</evidence>
<dbReference type="RefSeq" id="WP_013348461.1">
    <property type="nucleotide sequence ID" value="NZ_JBQDJG010000034.1"/>
</dbReference>
<gene>
    <name evidence="1" type="ORF">CIK84_08015</name>
</gene>
<reference evidence="1 2" key="1">
    <citation type="journal article" date="2017" name="Elife">
        <title>Extensive horizontal gene transfer in cheese-associated bacteria.</title>
        <authorList>
            <person name="Bonham K.S."/>
            <person name="Wolfe B.E."/>
            <person name="Dutton R.J."/>
        </authorList>
    </citation>
    <scope>NUCLEOTIDE SEQUENCE [LARGE SCALE GENOMIC DNA]</scope>
    <source>
        <strain evidence="1 2">JB182</strain>
    </source>
</reference>
<comment type="caution">
    <text evidence="1">The sequence shown here is derived from an EMBL/GenBank/DDBJ whole genome shotgun (WGS) entry which is preliminary data.</text>
</comment>
<accession>A0A2N7S5R2</accession>
<dbReference type="EMBL" id="PNQX01000001">
    <property type="protein sequence ID" value="PMQ21478.1"/>
    <property type="molecule type" value="Genomic_DNA"/>
</dbReference>
<dbReference type="OMA" id="AYRIFWY"/>
<dbReference type="Proteomes" id="UP000235739">
    <property type="component" value="Unassembled WGS sequence"/>
</dbReference>
<sequence>MPSFELLFTEEASSQLDELESRADMAVKLKKVYKALGFLENDPKYPGLNSHKYSSLSGISGEDVWDSYVENRTPAAWRIFWHYGPKSGEITVLMITPHP</sequence>
<dbReference type="AlphaFoldDB" id="A0A2N7S5R2"/>
<proteinExistence type="predicted"/>
<organism evidence="1 2">
    <name type="scientific">Glutamicibacter arilaitensis</name>
    <dbReference type="NCBI Taxonomy" id="256701"/>
    <lineage>
        <taxon>Bacteria</taxon>
        <taxon>Bacillati</taxon>
        <taxon>Actinomycetota</taxon>
        <taxon>Actinomycetes</taxon>
        <taxon>Micrococcales</taxon>
        <taxon>Micrococcaceae</taxon>
        <taxon>Glutamicibacter</taxon>
    </lineage>
</organism>
<protein>
    <recommendedName>
        <fullName evidence="3">Type II toxin-antitoxin system RelE/ParE family toxin</fullName>
    </recommendedName>
</protein>
<dbReference type="GeneID" id="303187075"/>
<evidence type="ECO:0000313" key="1">
    <source>
        <dbReference type="EMBL" id="PMQ21478.1"/>
    </source>
</evidence>
<name>A0A2N7S5R2_9MICC</name>